<sequence length="392" mass="44039">MGEVQELFWGWEHNGKLPTESRVCGEQLVDDVNATGGQSIRQQLRKSWRLVLIVTLLRCSSEASVTCRDENNGEVDWFIIYKAPKQAEKLTGLEYFYTDSARRSEYIVDSKAKKTKFINDPEGVLANTLRPLFVPVRKMRENFGFISYSDQPPGSQSHDVFGHSKGVVMVEKANTGVWLLHTTFEQIGTHLLDIRAFAFDHDVPLDFHDTLQQVVRWEQITPPLPPCANFKELTSRGGQKFYSIAKNVAAGVKPGTKRPINHGDGDLYVTIAHDSKVQGDLAVQTWGCQRERAKSFCGDKYKVYNIGSIATGMGSWKPTSDHSKWCVTTDRGKVWTCIADVNRSKSQFERRGGALCINNKDITETFRSFVASKEDCSVAVTHDAECEDADDD</sequence>
<dbReference type="Pfam" id="PF03265">
    <property type="entry name" value="DNase_II"/>
    <property type="match status" value="1"/>
</dbReference>
<comment type="catalytic activity">
    <reaction evidence="1">
        <text>Endonucleolytic cleavage to nucleoside 3'-phosphates and 3'-phosphooligonucleotide end-products.</text>
        <dbReference type="EC" id="3.1.22.1"/>
    </reaction>
</comment>
<evidence type="ECO:0000256" key="3">
    <source>
        <dbReference type="ARBA" id="ARBA00012036"/>
    </source>
</evidence>
<dbReference type="AlphaFoldDB" id="A0AA88IZ67"/>
<proteinExistence type="inferred from homology"/>
<evidence type="ECO:0000256" key="2">
    <source>
        <dbReference type="ARBA" id="ARBA00007527"/>
    </source>
</evidence>
<dbReference type="PANTHER" id="PTHR10858">
    <property type="entry name" value="DEOXYRIBONUCLEASE II"/>
    <property type="match status" value="1"/>
</dbReference>
<accession>A0AA88IZ67</accession>
<dbReference type="CDD" id="cd09120">
    <property type="entry name" value="PLDc_DNaseII_1"/>
    <property type="match status" value="1"/>
</dbReference>
<dbReference type="PANTHER" id="PTHR10858:SF23">
    <property type="entry name" value="DEOXYRIBONUCLEASE II"/>
    <property type="match status" value="1"/>
</dbReference>
<evidence type="ECO:0000313" key="6">
    <source>
        <dbReference type="Proteomes" id="UP001187415"/>
    </source>
</evidence>
<comment type="similarity">
    <text evidence="2">Belongs to the DNase II family.</text>
</comment>
<protein>
    <recommendedName>
        <fullName evidence="3">deoxyribonuclease II</fullName>
        <ecNumber evidence="3">3.1.22.1</ecNumber>
    </recommendedName>
</protein>
<name>A0AA88IZ67_CHASR</name>
<gene>
    <name evidence="5" type="ORF">Q5P01_024065</name>
</gene>
<dbReference type="EC" id="3.1.22.1" evidence="3"/>
<comment type="caution">
    <text evidence="5">The sequence shown here is derived from an EMBL/GenBank/DDBJ whole genome shotgun (WGS) entry which is preliminary data.</text>
</comment>
<dbReference type="Proteomes" id="UP001187415">
    <property type="component" value="Unassembled WGS sequence"/>
</dbReference>
<evidence type="ECO:0000256" key="1">
    <source>
        <dbReference type="ARBA" id="ARBA00000447"/>
    </source>
</evidence>
<dbReference type="InterPro" id="IPR004947">
    <property type="entry name" value="DNase_II"/>
</dbReference>
<dbReference type="GO" id="GO:0006309">
    <property type="term" value="P:apoptotic DNA fragmentation"/>
    <property type="evidence" value="ECO:0007669"/>
    <property type="project" value="TreeGrafter"/>
</dbReference>
<reference evidence="5" key="1">
    <citation type="submission" date="2023-07" db="EMBL/GenBank/DDBJ databases">
        <title>Chromosome-level Genome Assembly of Striped Snakehead (Channa striata).</title>
        <authorList>
            <person name="Liu H."/>
        </authorList>
    </citation>
    <scope>NUCLEOTIDE SEQUENCE</scope>
    <source>
        <strain evidence="5">Gz</strain>
        <tissue evidence="5">Muscle</tissue>
    </source>
</reference>
<evidence type="ECO:0000313" key="5">
    <source>
        <dbReference type="EMBL" id="KAK2818504.1"/>
    </source>
</evidence>
<organism evidence="5 6">
    <name type="scientific">Channa striata</name>
    <name type="common">Snakehead murrel</name>
    <name type="synonym">Ophicephalus striatus</name>
    <dbReference type="NCBI Taxonomy" id="64152"/>
    <lineage>
        <taxon>Eukaryota</taxon>
        <taxon>Metazoa</taxon>
        <taxon>Chordata</taxon>
        <taxon>Craniata</taxon>
        <taxon>Vertebrata</taxon>
        <taxon>Euteleostomi</taxon>
        <taxon>Actinopterygii</taxon>
        <taxon>Neopterygii</taxon>
        <taxon>Teleostei</taxon>
        <taxon>Neoteleostei</taxon>
        <taxon>Acanthomorphata</taxon>
        <taxon>Anabantaria</taxon>
        <taxon>Anabantiformes</taxon>
        <taxon>Channoidei</taxon>
        <taxon>Channidae</taxon>
        <taxon>Channa</taxon>
    </lineage>
</organism>
<evidence type="ECO:0000256" key="4">
    <source>
        <dbReference type="ARBA" id="ARBA00022801"/>
    </source>
</evidence>
<keyword evidence="6" id="KW-1185">Reference proteome</keyword>
<dbReference type="EMBL" id="JAUPFM010000020">
    <property type="protein sequence ID" value="KAK2818504.1"/>
    <property type="molecule type" value="Genomic_DNA"/>
</dbReference>
<dbReference type="GO" id="GO:0004531">
    <property type="term" value="F:deoxyribonuclease II activity"/>
    <property type="evidence" value="ECO:0007669"/>
    <property type="project" value="UniProtKB-EC"/>
</dbReference>
<keyword evidence="4" id="KW-0378">Hydrolase</keyword>